<proteinExistence type="predicted"/>
<dbReference type="AlphaFoldDB" id="D9SKJ2"/>
<dbReference type="Proteomes" id="UP000002730">
    <property type="component" value="Chromosome"/>
</dbReference>
<dbReference type="HOGENOM" id="CLU_1882103_0_0_9"/>
<evidence type="ECO:0000313" key="2">
    <source>
        <dbReference type="Proteomes" id="UP000002730"/>
    </source>
</evidence>
<reference evidence="1 2" key="1">
    <citation type="submission" date="2010-08" db="EMBL/GenBank/DDBJ databases">
        <title>Complete sequence of Clostridium cellulovorans 743B.</title>
        <authorList>
            <consortium name="US DOE Joint Genome Institute"/>
            <person name="Lucas S."/>
            <person name="Copeland A."/>
            <person name="Lapidus A."/>
            <person name="Cheng J.-F."/>
            <person name="Bruce D."/>
            <person name="Goodwin L."/>
            <person name="Pitluck S."/>
            <person name="Chertkov O."/>
            <person name="Detter J.C."/>
            <person name="Han C."/>
            <person name="Tapia R."/>
            <person name="Land M."/>
            <person name="Hauser L."/>
            <person name="Chang Y.-J."/>
            <person name="Jeffries C."/>
            <person name="Kyrpides N."/>
            <person name="Ivanova N."/>
            <person name="Mikhailova N."/>
            <person name="Hemme C.L."/>
            <person name="Woyke T."/>
        </authorList>
    </citation>
    <scope>NUCLEOTIDE SEQUENCE [LARGE SCALE GENOMIC DNA]</scope>
    <source>
        <strain evidence="2">ATCC 35296 / DSM 3052 / OCM 3 / 743B</strain>
    </source>
</reference>
<dbReference type="EMBL" id="CP002160">
    <property type="protein sequence ID" value="ADL51488.1"/>
    <property type="molecule type" value="Genomic_DNA"/>
</dbReference>
<protein>
    <submittedName>
        <fullName evidence="1">Uncharacterized protein</fullName>
    </submittedName>
</protein>
<dbReference type="eggNOG" id="ENOG503193J">
    <property type="taxonomic scope" value="Bacteria"/>
</dbReference>
<dbReference type="STRING" id="573061.Clocel_1744"/>
<gene>
    <name evidence="1" type="ordered locus">Clocel_1744</name>
</gene>
<sequence>MGFMQKITEYSQNSYLKKYGDRLTQAQGKVLSIKVETKTVLWIFHKIKATVVIKPDYSKNIVTGVYTKQKWFKKPEFMNVQNGHSVILQGLKGDGKNKKNKNEGTFKETISIINIRNFTTRKDLVPNDAPFEMPKMQQKVRHK</sequence>
<keyword evidence="2" id="KW-1185">Reference proteome</keyword>
<name>D9SKJ2_CLOC7</name>
<dbReference type="KEGG" id="ccb:Clocel_1744"/>
<dbReference type="OrthoDB" id="1904661at2"/>
<dbReference type="RefSeq" id="WP_010077300.1">
    <property type="nucleotide sequence ID" value="NC_014393.1"/>
</dbReference>
<evidence type="ECO:0000313" key="1">
    <source>
        <dbReference type="EMBL" id="ADL51488.1"/>
    </source>
</evidence>
<accession>D9SKJ2</accession>
<organism evidence="1 2">
    <name type="scientific">Clostridium cellulovorans (strain ATCC 35296 / DSM 3052 / OCM 3 / 743B)</name>
    <dbReference type="NCBI Taxonomy" id="573061"/>
    <lineage>
        <taxon>Bacteria</taxon>
        <taxon>Bacillati</taxon>
        <taxon>Bacillota</taxon>
        <taxon>Clostridia</taxon>
        <taxon>Eubacteriales</taxon>
        <taxon>Clostridiaceae</taxon>
        <taxon>Clostridium</taxon>
    </lineage>
</organism>